<evidence type="ECO:0000313" key="2">
    <source>
        <dbReference type="Proteomes" id="UP001341840"/>
    </source>
</evidence>
<proteinExistence type="predicted"/>
<dbReference type="EMBL" id="JASCZI010152569">
    <property type="protein sequence ID" value="MED6176347.1"/>
    <property type="molecule type" value="Genomic_DNA"/>
</dbReference>
<evidence type="ECO:0000313" key="1">
    <source>
        <dbReference type="EMBL" id="MED6176347.1"/>
    </source>
</evidence>
<keyword evidence="2" id="KW-1185">Reference proteome</keyword>
<comment type="caution">
    <text evidence="1">The sequence shown here is derived from an EMBL/GenBank/DDBJ whole genome shotgun (WGS) entry which is preliminary data.</text>
</comment>
<accession>A0ABU6VRV2</accession>
<organism evidence="1 2">
    <name type="scientific">Stylosanthes scabra</name>
    <dbReference type="NCBI Taxonomy" id="79078"/>
    <lineage>
        <taxon>Eukaryota</taxon>
        <taxon>Viridiplantae</taxon>
        <taxon>Streptophyta</taxon>
        <taxon>Embryophyta</taxon>
        <taxon>Tracheophyta</taxon>
        <taxon>Spermatophyta</taxon>
        <taxon>Magnoliopsida</taxon>
        <taxon>eudicotyledons</taxon>
        <taxon>Gunneridae</taxon>
        <taxon>Pentapetalae</taxon>
        <taxon>rosids</taxon>
        <taxon>fabids</taxon>
        <taxon>Fabales</taxon>
        <taxon>Fabaceae</taxon>
        <taxon>Papilionoideae</taxon>
        <taxon>50 kb inversion clade</taxon>
        <taxon>dalbergioids sensu lato</taxon>
        <taxon>Dalbergieae</taxon>
        <taxon>Pterocarpus clade</taxon>
        <taxon>Stylosanthes</taxon>
    </lineage>
</organism>
<sequence>MVVAWECDSDHYSPTTSGGHNFRSGTSIDAPFVPTRSLFRPLRFYTTRKCMWLELGWMDDVLGYSMARRKSRVSIELGILIVNVRDDERVVLREVRMVVVRDMYWTGRVGYDNRPGELTLAVGNRHASYAYVWH</sequence>
<name>A0ABU6VRV2_9FABA</name>
<gene>
    <name evidence="1" type="ORF">PIB30_087346</name>
</gene>
<dbReference type="Proteomes" id="UP001341840">
    <property type="component" value="Unassembled WGS sequence"/>
</dbReference>
<protein>
    <submittedName>
        <fullName evidence="1">Uncharacterized protein</fullName>
    </submittedName>
</protein>
<reference evidence="1 2" key="1">
    <citation type="journal article" date="2023" name="Plants (Basel)">
        <title>Bridging the Gap: Combining Genomics and Transcriptomics Approaches to Understand Stylosanthes scabra, an Orphan Legume from the Brazilian Caatinga.</title>
        <authorList>
            <person name="Ferreira-Neto J.R.C."/>
            <person name="da Silva M.D."/>
            <person name="Binneck E."/>
            <person name="de Melo N.F."/>
            <person name="da Silva R.H."/>
            <person name="de Melo A.L.T.M."/>
            <person name="Pandolfi V."/>
            <person name="Bustamante F.O."/>
            <person name="Brasileiro-Vidal A.C."/>
            <person name="Benko-Iseppon A.M."/>
        </authorList>
    </citation>
    <scope>NUCLEOTIDE SEQUENCE [LARGE SCALE GENOMIC DNA]</scope>
    <source>
        <tissue evidence="1">Leaves</tissue>
    </source>
</reference>